<sequence>MQSQGKLYFFCGKMGAGKSTQSRVVAAEKKAVLISEDDWLAAHFPTQITTFDEYIKYSNRIKPFVKSHVQSLLSIGVNVVMDFPANTVKQRTWFKLLCHEVKSEHELWYLDLSDEACLSHIAKRRVEKPERAMFDTEEVFHHVTQYFEAPAISEQLNVVRVSSDT</sequence>
<dbReference type="Pfam" id="PF13671">
    <property type="entry name" value="AAA_33"/>
    <property type="match status" value="1"/>
</dbReference>
<dbReference type="Gene3D" id="3.40.50.300">
    <property type="entry name" value="P-loop containing nucleotide triphosphate hydrolases"/>
    <property type="match status" value="1"/>
</dbReference>
<name>A0A7Z2T2I0_9VIBR</name>
<gene>
    <name evidence="1" type="ORF">GT360_06520</name>
</gene>
<evidence type="ECO:0000313" key="2">
    <source>
        <dbReference type="Proteomes" id="UP000464262"/>
    </source>
</evidence>
<proteinExistence type="predicted"/>
<organism evidence="1 2">
    <name type="scientific">Vibrio astriarenae</name>
    <dbReference type="NCBI Taxonomy" id="1481923"/>
    <lineage>
        <taxon>Bacteria</taxon>
        <taxon>Pseudomonadati</taxon>
        <taxon>Pseudomonadota</taxon>
        <taxon>Gammaproteobacteria</taxon>
        <taxon>Vibrionales</taxon>
        <taxon>Vibrionaceae</taxon>
        <taxon>Vibrio</taxon>
    </lineage>
</organism>
<dbReference type="Proteomes" id="UP000464262">
    <property type="component" value="Chromosome 1"/>
</dbReference>
<dbReference type="EMBL" id="CP047475">
    <property type="protein sequence ID" value="QIA63189.1"/>
    <property type="molecule type" value="Genomic_DNA"/>
</dbReference>
<accession>A0A7Z2T2I0</accession>
<dbReference type="InterPro" id="IPR027417">
    <property type="entry name" value="P-loop_NTPase"/>
</dbReference>
<dbReference type="RefSeq" id="WP_164648093.1">
    <property type="nucleotide sequence ID" value="NZ_CP047475.1"/>
</dbReference>
<dbReference type="SUPFAM" id="SSF52540">
    <property type="entry name" value="P-loop containing nucleoside triphosphate hydrolases"/>
    <property type="match status" value="1"/>
</dbReference>
<protein>
    <submittedName>
        <fullName evidence="1">AAA family ATPase</fullName>
    </submittedName>
</protein>
<dbReference type="KEGG" id="vas:GT360_06520"/>
<reference evidence="1 2" key="1">
    <citation type="submission" date="2020-01" db="EMBL/GenBank/DDBJ databases">
        <title>Whole genome and functional gene identification of agarase of Vibrio HN897.</title>
        <authorList>
            <person name="Liu Y."/>
            <person name="Zhao Z."/>
        </authorList>
    </citation>
    <scope>NUCLEOTIDE SEQUENCE [LARGE SCALE GENOMIC DNA]</scope>
    <source>
        <strain evidence="1 2">HN897</strain>
    </source>
</reference>
<keyword evidence="2" id="KW-1185">Reference proteome</keyword>
<dbReference type="AlphaFoldDB" id="A0A7Z2T2I0"/>
<evidence type="ECO:0000313" key="1">
    <source>
        <dbReference type="EMBL" id="QIA63189.1"/>
    </source>
</evidence>